<evidence type="ECO:0000313" key="2">
    <source>
        <dbReference type="Proteomes" id="UP001056384"/>
    </source>
</evidence>
<proteinExistence type="predicted"/>
<organism evidence="1 2">
    <name type="scientific">Septoria linicola</name>
    <dbReference type="NCBI Taxonomy" id="215465"/>
    <lineage>
        <taxon>Eukaryota</taxon>
        <taxon>Fungi</taxon>
        <taxon>Dikarya</taxon>
        <taxon>Ascomycota</taxon>
        <taxon>Pezizomycotina</taxon>
        <taxon>Dothideomycetes</taxon>
        <taxon>Dothideomycetidae</taxon>
        <taxon>Mycosphaerellales</taxon>
        <taxon>Mycosphaerellaceae</taxon>
        <taxon>Septoria</taxon>
    </lineage>
</organism>
<dbReference type="EMBL" id="CP099424">
    <property type="protein sequence ID" value="USW55467.1"/>
    <property type="molecule type" value="Genomic_DNA"/>
</dbReference>
<name>A0A9Q9B0Z6_9PEZI</name>
<gene>
    <name evidence="1" type="ORF">Slin15195_G087860</name>
</gene>
<dbReference type="Proteomes" id="UP001056384">
    <property type="component" value="Chromosome 7"/>
</dbReference>
<keyword evidence="2" id="KW-1185">Reference proteome</keyword>
<dbReference type="AlphaFoldDB" id="A0A9Q9B0Z6"/>
<evidence type="ECO:0000313" key="1">
    <source>
        <dbReference type="EMBL" id="USW55467.1"/>
    </source>
</evidence>
<reference evidence="1" key="1">
    <citation type="submission" date="2022-06" db="EMBL/GenBank/DDBJ databases">
        <title>Complete genome sequences of two strains of the flax pathogen Septoria linicola.</title>
        <authorList>
            <person name="Lapalu N."/>
            <person name="Simon A."/>
            <person name="Demenou B."/>
            <person name="Paumier D."/>
            <person name="Guillot M.-P."/>
            <person name="Gout L."/>
            <person name="Valade R."/>
        </authorList>
    </citation>
    <scope>NUCLEOTIDE SEQUENCE</scope>
    <source>
        <strain evidence="1">SE15195</strain>
    </source>
</reference>
<protein>
    <submittedName>
        <fullName evidence="1">Uncharacterized protein</fullName>
    </submittedName>
</protein>
<accession>A0A9Q9B0Z6</accession>
<sequence>MATTDSIILQGCLLLIEDDREALLIERLLTVSAALHYPEVKTGDCEAVKGT</sequence>